<gene>
    <name evidence="2" type="ORF">E3D37_42505</name>
</gene>
<protein>
    <submittedName>
        <fullName evidence="2">Mating pair formation protein</fullName>
    </submittedName>
</protein>
<keyword evidence="1" id="KW-1133">Transmembrane helix</keyword>
<reference evidence="2 3" key="1">
    <citation type="submission" date="2019-03" db="EMBL/GenBank/DDBJ databases">
        <title>Burkholderia cepacia outbreak.</title>
        <authorList>
            <person name="Farzana R."/>
            <person name="Walsh T.R."/>
        </authorList>
    </citation>
    <scope>NUCLEOTIDE SEQUENCE [LARGE SCALE GENOMIC DNA]</scope>
    <source>
        <strain evidence="3">d13</strain>
    </source>
</reference>
<sequence>MNPLVITLQYRLLAIYQKRQRMLRECISMIVACALVGAMPMTAYAADYSTATGILKAFLQWLFFDGGPYIWMAISAVLVVGVPKGWVQMKTAVITIITCFVFFCIPAIVRYMSQQAAASL</sequence>
<comment type="caution">
    <text evidence="2">The sequence shown here is derived from an EMBL/GenBank/DDBJ whole genome shotgun (WGS) entry which is preliminary data.</text>
</comment>
<name>A0AAX2RAD9_BURCE</name>
<evidence type="ECO:0000313" key="3">
    <source>
        <dbReference type="Proteomes" id="UP000298234"/>
    </source>
</evidence>
<proteinExistence type="predicted"/>
<evidence type="ECO:0000256" key="1">
    <source>
        <dbReference type="SAM" id="Phobius"/>
    </source>
</evidence>
<organism evidence="2 3">
    <name type="scientific">Burkholderia cepacia</name>
    <name type="common">Pseudomonas cepacia</name>
    <dbReference type="NCBI Taxonomy" id="292"/>
    <lineage>
        <taxon>Bacteria</taxon>
        <taxon>Pseudomonadati</taxon>
        <taxon>Pseudomonadota</taxon>
        <taxon>Betaproteobacteria</taxon>
        <taxon>Burkholderiales</taxon>
        <taxon>Burkholderiaceae</taxon>
        <taxon>Burkholderia</taxon>
        <taxon>Burkholderia cepacia complex</taxon>
    </lineage>
</organism>
<evidence type="ECO:0000313" key="2">
    <source>
        <dbReference type="EMBL" id="TEU32664.1"/>
    </source>
</evidence>
<dbReference type="Proteomes" id="UP000298234">
    <property type="component" value="Unassembled WGS sequence"/>
</dbReference>
<feature type="transmembrane region" description="Helical" evidence="1">
    <location>
        <begin position="58"/>
        <end position="80"/>
    </location>
</feature>
<dbReference type="EMBL" id="SNSQ01000096">
    <property type="protein sequence ID" value="TEU32664.1"/>
    <property type="molecule type" value="Genomic_DNA"/>
</dbReference>
<feature type="transmembrane region" description="Helical" evidence="1">
    <location>
        <begin position="26"/>
        <end position="46"/>
    </location>
</feature>
<accession>A0AAX2RAD9</accession>
<keyword evidence="1" id="KW-0812">Transmembrane</keyword>
<keyword evidence="1" id="KW-0472">Membrane</keyword>
<dbReference type="RefSeq" id="WP_134257809.1">
    <property type="nucleotide sequence ID" value="NZ_SNSG01000079.1"/>
</dbReference>
<dbReference type="AlphaFoldDB" id="A0AAX2RAD9"/>
<feature type="transmembrane region" description="Helical" evidence="1">
    <location>
        <begin position="92"/>
        <end position="112"/>
    </location>
</feature>